<gene>
    <name evidence="9" type="ORF">LKD22_10085</name>
</gene>
<organism evidence="9 10">
    <name type="scientific">Agathobaculum butyriciproducens</name>
    <dbReference type="NCBI Taxonomy" id="1628085"/>
    <lineage>
        <taxon>Bacteria</taxon>
        <taxon>Bacillati</taxon>
        <taxon>Bacillota</taxon>
        <taxon>Clostridia</taxon>
        <taxon>Eubacteriales</taxon>
        <taxon>Butyricicoccaceae</taxon>
        <taxon>Agathobaculum</taxon>
    </lineage>
</organism>
<comment type="subcellular location">
    <subcellularLocation>
        <location evidence="1">Periplasm</location>
    </subcellularLocation>
</comment>
<evidence type="ECO:0000256" key="6">
    <source>
        <dbReference type="ARBA" id="ARBA00022841"/>
    </source>
</evidence>
<comment type="caution">
    <text evidence="9">The sequence shown here is derived from an EMBL/GenBank/DDBJ whole genome shotgun (WGS) entry which is preliminary data.</text>
</comment>
<name>A0AAW4W3C7_9FIRM</name>
<dbReference type="RefSeq" id="WP_227601006.1">
    <property type="nucleotide sequence ID" value="NZ_JAJEPX010000035.1"/>
</dbReference>
<dbReference type="InterPro" id="IPR031811">
    <property type="entry name" value="ALGX/ALGJ_SGNH-like"/>
</dbReference>
<evidence type="ECO:0000256" key="7">
    <source>
        <dbReference type="SAM" id="SignalP"/>
    </source>
</evidence>
<evidence type="ECO:0000256" key="3">
    <source>
        <dbReference type="ARBA" id="ARBA00022679"/>
    </source>
</evidence>
<evidence type="ECO:0000313" key="10">
    <source>
        <dbReference type="Proteomes" id="UP001298753"/>
    </source>
</evidence>
<dbReference type="Proteomes" id="UP001298753">
    <property type="component" value="Unassembled WGS sequence"/>
</dbReference>
<feature type="chain" id="PRO_5043991801" description="AlgX/AlgJ SGNH hydrolase-like domain-containing protein" evidence="7">
    <location>
        <begin position="30"/>
        <end position="355"/>
    </location>
</feature>
<dbReference type="AlphaFoldDB" id="A0AAW4W3C7"/>
<reference evidence="9 10" key="1">
    <citation type="submission" date="2021-10" db="EMBL/GenBank/DDBJ databases">
        <title>Anaerobic single-cell dispensing facilitates the cultivation of human gut bacteria.</title>
        <authorList>
            <person name="Afrizal A."/>
        </authorList>
    </citation>
    <scope>NUCLEOTIDE SEQUENCE [LARGE SCALE GENOMIC DNA]</scope>
    <source>
        <strain evidence="9 10">CLA-AA-H270</strain>
    </source>
</reference>
<evidence type="ECO:0000256" key="1">
    <source>
        <dbReference type="ARBA" id="ARBA00004418"/>
    </source>
</evidence>
<dbReference type="GO" id="GO:0042121">
    <property type="term" value="P:alginic acid biosynthetic process"/>
    <property type="evidence" value="ECO:0007669"/>
    <property type="project" value="UniProtKB-KW"/>
</dbReference>
<dbReference type="EMBL" id="JAJEPX010000035">
    <property type="protein sequence ID" value="MCC2177468.1"/>
    <property type="molecule type" value="Genomic_DNA"/>
</dbReference>
<accession>A0AAW4W3C7</accession>
<sequence length="355" mass="40395">MKYKWFTAAFLSLCLIPAAGMLVLPEQQAAGNEHLTPKPSLWNAQTGWNAEFLGNLTDYVADHFGFRQELVTANAALQTRLLCTSPAEDVIYGTDGWLYYAKTLDDYQNHAMLTESEAQQLAQTVKSMQDYCESRGARFLFTIAPNKSSLYPEHMPARYLTEDADGSYERVLPYLEQEGVNYADLFSVFRAHANVLYYKTDSHWTNRGAALAHDYLMNTLDLPHTAFTDADYTTERSHSGDLYQMLYPKGTQKEETQVYQTSFSYVNPPRSDEDILMQTTQENAPNGRLLLCRDSFGNALHPFLAEDFREAIITRQMPYPLEQVQEGDTVIIEIVERNLPNILKYSPDLGNKTEP</sequence>
<comment type="pathway">
    <text evidence="2">Glycan biosynthesis; alginate biosynthesis.</text>
</comment>
<keyword evidence="10" id="KW-1185">Reference proteome</keyword>
<evidence type="ECO:0000259" key="8">
    <source>
        <dbReference type="Pfam" id="PF16822"/>
    </source>
</evidence>
<evidence type="ECO:0000313" key="9">
    <source>
        <dbReference type="EMBL" id="MCC2177468.1"/>
    </source>
</evidence>
<keyword evidence="6" id="KW-0016">Alginate biosynthesis</keyword>
<dbReference type="GO" id="GO:0016740">
    <property type="term" value="F:transferase activity"/>
    <property type="evidence" value="ECO:0007669"/>
    <property type="project" value="UniProtKB-KW"/>
</dbReference>
<dbReference type="GeneID" id="98660333"/>
<keyword evidence="4 7" id="KW-0732">Signal</keyword>
<evidence type="ECO:0000256" key="2">
    <source>
        <dbReference type="ARBA" id="ARBA00005182"/>
    </source>
</evidence>
<keyword evidence="5" id="KW-0574">Periplasm</keyword>
<dbReference type="Pfam" id="PF16822">
    <property type="entry name" value="ALGX"/>
    <property type="match status" value="1"/>
</dbReference>
<protein>
    <recommendedName>
        <fullName evidence="8">AlgX/AlgJ SGNH hydrolase-like domain-containing protein</fullName>
    </recommendedName>
</protein>
<dbReference type="GO" id="GO:0042597">
    <property type="term" value="C:periplasmic space"/>
    <property type="evidence" value="ECO:0007669"/>
    <property type="project" value="UniProtKB-SubCell"/>
</dbReference>
<evidence type="ECO:0000256" key="5">
    <source>
        <dbReference type="ARBA" id="ARBA00022764"/>
    </source>
</evidence>
<feature type="signal peptide" evidence="7">
    <location>
        <begin position="1"/>
        <end position="29"/>
    </location>
</feature>
<proteinExistence type="predicted"/>
<evidence type="ECO:0000256" key="4">
    <source>
        <dbReference type="ARBA" id="ARBA00022729"/>
    </source>
</evidence>
<feature type="domain" description="AlgX/AlgJ SGNH hydrolase-like" evidence="8">
    <location>
        <begin position="90"/>
        <end position="283"/>
    </location>
</feature>
<keyword evidence="3" id="KW-0808">Transferase</keyword>